<comment type="caution">
    <text evidence="1">The sequence shown here is derived from an EMBL/GenBank/DDBJ whole genome shotgun (WGS) entry which is preliminary data.</text>
</comment>
<reference evidence="1 2" key="1">
    <citation type="submission" date="2022-10" db="EMBL/GenBank/DDBJ databases">
        <title>Sinirhodobacter sp. nov., isolated from ocean surface sediments.</title>
        <authorList>
            <person name="He W."/>
            <person name="Wang L."/>
            <person name="Zhang D.-F."/>
        </authorList>
    </citation>
    <scope>NUCLEOTIDE SEQUENCE [LARGE SCALE GENOMIC DNA]</scope>
    <source>
        <strain evidence="1 2">WL0115</strain>
    </source>
</reference>
<dbReference type="InterPro" id="IPR038058">
    <property type="entry name" value="PhnH-like_sp"/>
</dbReference>
<dbReference type="NCBIfam" id="TIGR03292">
    <property type="entry name" value="PhnH_redo"/>
    <property type="match status" value="1"/>
</dbReference>
<protein>
    <submittedName>
        <fullName evidence="1">Phosphonate C-P lyase system protein PhnH</fullName>
    </submittedName>
</protein>
<dbReference type="Proteomes" id="UP001526166">
    <property type="component" value="Unassembled WGS sequence"/>
</dbReference>
<dbReference type="Gene3D" id="3.40.50.11310">
    <property type="entry name" value="Bacterial phosphonate metabolism protein PhnH"/>
    <property type="match status" value="1"/>
</dbReference>
<evidence type="ECO:0000313" key="2">
    <source>
        <dbReference type="Proteomes" id="UP001526166"/>
    </source>
</evidence>
<evidence type="ECO:0000313" key="1">
    <source>
        <dbReference type="EMBL" id="MCV2878955.1"/>
    </source>
</evidence>
<proteinExistence type="predicted"/>
<dbReference type="InterPro" id="IPR008772">
    <property type="entry name" value="Phosphonate_metab_PhnH"/>
</dbReference>
<dbReference type="PIRSF" id="PIRSF020680">
    <property type="entry name" value="PhnH"/>
    <property type="match status" value="1"/>
</dbReference>
<sequence>MDHAEILAGGFDDPAAQSARAFRACLEAMARPGRIQPITGAAPPNPISPAAGAVLLTLVDTTTPLYLAPGHDTQATRQWIAFHCGAPIVPAEEATFALGAWRALQPVLRFAIGTADYPDRAATLIVEMPAATPPSARLAGPGIETCHEACLPEIAAFVANRTQFPLGFDCYFTAGSQLWALPRSTNVEAL</sequence>
<gene>
    <name evidence="1" type="primary">phnH</name>
    <name evidence="1" type="ORF">OE699_08805</name>
</gene>
<dbReference type="GO" id="GO:0016829">
    <property type="term" value="F:lyase activity"/>
    <property type="evidence" value="ECO:0007669"/>
    <property type="project" value="UniProtKB-KW"/>
</dbReference>
<dbReference type="RefSeq" id="WP_263847746.1">
    <property type="nucleotide sequence ID" value="NZ_JAOWKW010000006.1"/>
</dbReference>
<dbReference type="SUPFAM" id="SSF159709">
    <property type="entry name" value="PhnH-like"/>
    <property type="match status" value="1"/>
</dbReference>
<name>A0ABT3A083_9RHOB</name>
<organism evidence="1 2">
    <name type="scientific">Sedimentimonas flavescens</name>
    <dbReference type="NCBI Taxonomy" id="2851012"/>
    <lineage>
        <taxon>Bacteria</taxon>
        <taxon>Pseudomonadati</taxon>
        <taxon>Pseudomonadota</taxon>
        <taxon>Alphaproteobacteria</taxon>
        <taxon>Rhodobacterales</taxon>
        <taxon>Rhodobacter group</taxon>
        <taxon>Sedimentimonas</taxon>
    </lineage>
</organism>
<dbReference type="EMBL" id="JAOWKW010000006">
    <property type="protein sequence ID" value="MCV2878955.1"/>
    <property type="molecule type" value="Genomic_DNA"/>
</dbReference>
<keyword evidence="2" id="KW-1185">Reference proteome</keyword>
<keyword evidence="1" id="KW-0456">Lyase</keyword>
<dbReference type="Pfam" id="PF05845">
    <property type="entry name" value="PhnH"/>
    <property type="match status" value="1"/>
</dbReference>
<accession>A0ABT3A083</accession>